<keyword evidence="7" id="KW-0256">Endoplasmic reticulum</keyword>
<feature type="transmembrane region" description="Helical" evidence="11">
    <location>
        <begin position="818"/>
        <end position="840"/>
    </location>
</feature>
<dbReference type="OrthoDB" id="272139at2759"/>
<dbReference type="Gene3D" id="3.40.720.10">
    <property type="entry name" value="Alkaline Phosphatase, subunit A"/>
    <property type="match status" value="1"/>
</dbReference>
<evidence type="ECO:0000256" key="10">
    <source>
        <dbReference type="ARBA" id="ARBA00023180"/>
    </source>
</evidence>
<keyword evidence="13" id="KW-1185">Reference proteome</keyword>
<feature type="transmembrane region" description="Helical" evidence="11">
    <location>
        <begin position="860"/>
        <end position="884"/>
    </location>
</feature>
<keyword evidence="10" id="KW-0325">Glycoprotein</keyword>
<evidence type="ECO:0000313" key="13">
    <source>
        <dbReference type="Proteomes" id="UP000652761"/>
    </source>
</evidence>
<evidence type="ECO:0000256" key="9">
    <source>
        <dbReference type="ARBA" id="ARBA00023136"/>
    </source>
</evidence>
<dbReference type="AlphaFoldDB" id="A0A843VFR2"/>
<evidence type="ECO:0000256" key="2">
    <source>
        <dbReference type="ARBA" id="ARBA00004687"/>
    </source>
</evidence>
<keyword evidence="4" id="KW-0337">GPI-anchor biosynthesis</keyword>
<name>A0A843VFR2_COLES</name>
<feature type="transmembrane region" description="Helical" evidence="11">
    <location>
        <begin position="12"/>
        <end position="33"/>
    </location>
</feature>
<sequence length="953" mass="104971">MERRRPAGVGRWPFAAILVLHAVALLLFTRGFLLTRTELPFYSACSDVALSPCSHLSTAAPPAPPSSPLLLNATFADPDGGKCWTRPAVDRLVIIVLDALRFDFVAPSTFFDEAKPWMDKLKVLQMLASGKGSSARIFKAIADPPTTSLQRLKGLTTGGLPTFIDVGNSFGAPAIVEDNLIRQLAKNGKRVLMMGDDTWLQLFPDGFAEAYPYPSFNVKDLDTVDNGCIENLFPSLYRDDWDVLIAHFLGVDHAGHIFGVDSTPMIEKLEQYNAIVEKVIEVLKNQSGPGGLHENTFLVVMGDHGQTTNGDHGGGAAEEVETALFAMSLRSPPPSLLSVPDSLSCRLNLDGSEICVGSIEQLDFAVTIAALFGVPFPFGSIGHVNHELYALAAGTWDTRDNCNSFSDLEAWMKNYIDTLCVNCWQVKRYIDLYSSTSVIGFPSEDLQHLDVIYSQAQANWSNYIKAVNSSGIDVSLQNTSMTLPFFQAQINAYMIFLKKVAELARSKWTEFDLKMMSVGFGILVASLLFQLFYIRRVNQLCQTSCQSTANSGISLKLVIAMFLVAIRAISFLSNMTEGKVAIFLLATTAIIDFHCSVLNGEIKLEEVTFLLLSIVLRFKIDLGQSKQAVGSTSLGISSLGAFNINVFNSIWMVISDVLPAISLPILAFLLYMTTSGVYSSRSFKFYMVGTVLSYLLIAIHWACENNLVTAFRTLQNIGRTLIPQLVYVIGFGMLVLLVPTQVFKWKKRLDHSEMIVIASLAMLCALNSTILLLSGKQGPLAAIVSVVGALCIIRCRGISHENSAERPLETILRDPFPVTKWSLLAVCMFFFTGHWCAFDGLRYGAAFIGFEHFNLIRQGILLAIDTFGFSHILPIFGLPILVALRSQYSMHGQGKYTFFLNLIQVLLIYGFISAVTTTLTVICVAIQRRHLMVPPFTGSTRFIRSSFPTVIRC</sequence>
<dbReference type="InterPro" id="IPR037675">
    <property type="entry name" value="PIG-O_N"/>
</dbReference>
<dbReference type="GO" id="GO:0006506">
    <property type="term" value="P:GPI anchor biosynthetic process"/>
    <property type="evidence" value="ECO:0007669"/>
    <property type="project" value="UniProtKB-UniPathway"/>
</dbReference>
<dbReference type="UniPathway" id="UPA00196"/>
<keyword evidence="6 11" id="KW-0812">Transmembrane</keyword>
<feature type="transmembrane region" description="Helical" evidence="11">
    <location>
        <begin position="722"/>
        <end position="743"/>
    </location>
</feature>
<evidence type="ECO:0000313" key="12">
    <source>
        <dbReference type="EMBL" id="MQL92224.1"/>
    </source>
</evidence>
<dbReference type="InterPro" id="IPR017850">
    <property type="entry name" value="Alkaline_phosphatase_core_sf"/>
</dbReference>
<dbReference type="GO" id="GO:0005789">
    <property type="term" value="C:endoplasmic reticulum membrane"/>
    <property type="evidence" value="ECO:0007669"/>
    <property type="project" value="UniProtKB-SubCell"/>
</dbReference>
<keyword evidence="8 11" id="KW-1133">Transmembrane helix</keyword>
<comment type="caution">
    <text evidence="12">The sequence shown here is derived from an EMBL/GenBank/DDBJ whole genome shotgun (WGS) entry which is preliminary data.</text>
</comment>
<dbReference type="Pfam" id="PF01663">
    <property type="entry name" value="Phosphodiest"/>
    <property type="match status" value="1"/>
</dbReference>
<comment type="subcellular location">
    <subcellularLocation>
        <location evidence="1">Endoplasmic reticulum membrane</location>
        <topology evidence="1">Multi-pass membrane protein</topology>
    </subcellularLocation>
</comment>
<dbReference type="Proteomes" id="UP000652761">
    <property type="component" value="Unassembled WGS sequence"/>
</dbReference>
<proteinExistence type="inferred from homology"/>
<protein>
    <recommendedName>
        <fullName evidence="14">GPI ethanolamine phosphate transferase 3</fullName>
    </recommendedName>
</protein>
<dbReference type="InterPro" id="IPR002591">
    <property type="entry name" value="Phosphodiest/P_Trfase"/>
</dbReference>
<keyword evidence="9 11" id="KW-0472">Membrane</keyword>
<evidence type="ECO:0000256" key="5">
    <source>
        <dbReference type="ARBA" id="ARBA00022679"/>
    </source>
</evidence>
<feature type="transmembrane region" description="Helical" evidence="11">
    <location>
        <begin position="755"/>
        <end position="774"/>
    </location>
</feature>
<evidence type="ECO:0008006" key="14">
    <source>
        <dbReference type="Google" id="ProtNLM"/>
    </source>
</evidence>
<organism evidence="12 13">
    <name type="scientific">Colocasia esculenta</name>
    <name type="common">Wild taro</name>
    <name type="synonym">Arum esculentum</name>
    <dbReference type="NCBI Taxonomy" id="4460"/>
    <lineage>
        <taxon>Eukaryota</taxon>
        <taxon>Viridiplantae</taxon>
        <taxon>Streptophyta</taxon>
        <taxon>Embryophyta</taxon>
        <taxon>Tracheophyta</taxon>
        <taxon>Spermatophyta</taxon>
        <taxon>Magnoliopsida</taxon>
        <taxon>Liliopsida</taxon>
        <taxon>Araceae</taxon>
        <taxon>Aroideae</taxon>
        <taxon>Colocasieae</taxon>
        <taxon>Colocasia</taxon>
    </lineage>
</organism>
<comment type="pathway">
    <text evidence="2">Glycolipid biosynthesis; glycosylphosphatidylinositol-anchor biosynthesis.</text>
</comment>
<feature type="transmembrane region" description="Helical" evidence="11">
    <location>
        <begin position="650"/>
        <end position="671"/>
    </location>
</feature>
<dbReference type="CDD" id="cd16023">
    <property type="entry name" value="GPI_EPT_3"/>
    <property type="match status" value="1"/>
</dbReference>
<reference evidence="12" key="1">
    <citation type="submission" date="2017-07" db="EMBL/GenBank/DDBJ databases">
        <title>Taro Niue Genome Assembly and Annotation.</title>
        <authorList>
            <person name="Atibalentja N."/>
            <person name="Keating K."/>
            <person name="Fields C.J."/>
        </authorList>
    </citation>
    <scope>NUCLEOTIDE SEQUENCE</scope>
    <source>
        <strain evidence="12">Niue_2</strain>
        <tissue evidence="12">Leaf</tissue>
    </source>
</reference>
<dbReference type="PANTHER" id="PTHR23071">
    <property type="entry name" value="PHOSPHATIDYLINOSITOL GLYCAN"/>
    <property type="match status" value="1"/>
</dbReference>
<evidence type="ECO:0000256" key="4">
    <source>
        <dbReference type="ARBA" id="ARBA00022502"/>
    </source>
</evidence>
<keyword evidence="5" id="KW-0808">Transferase</keyword>
<evidence type="ECO:0000256" key="11">
    <source>
        <dbReference type="SAM" id="Phobius"/>
    </source>
</evidence>
<feature type="transmembrane region" description="Helical" evidence="11">
    <location>
        <begin position="553"/>
        <end position="573"/>
    </location>
</feature>
<gene>
    <name evidence="12" type="ORF">Taro_024846</name>
</gene>
<accession>A0A843VFR2</accession>
<feature type="transmembrane region" description="Helical" evidence="11">
    <location>
        <begin position="683"/>
        <end position="702"/>
    </location>
</feature>
<evidence type="ECO:0000256" key="3">
    <source>
        <dbReference type="ARBA" id="ARBA00008695"/>
    </source>
</evidence>
<dbReference type="SUPFAM" id="SSF53649">
    <property type="entry name" value="Alkaline phosphatase-like"/>
    <property type="match status" value="1"/>
</dbReference>
<dbReference type="GO" id="GO:0051377">
    <property type="term" value="F:mannose-ethanolamine phosphotransferase activity"/>
    <property type="evidence" value="ECO:0007669"/>
    <property type="project" value="InterPro"/>
</dbReference>
<dbReference type="InterPro" id="IPR039524">
    <property type="entry name" value="PIGO/GPI13"/>
</dbReference>
<evidence type="ECO:0000256" key="7">
    <source>
        <dbReference type="ARBA" id="ARBA00022824"/>
    </source>
</evidence>
<feature type="transmembrane region" description="Helical" evidence="11">
    <location>
        <begin position="896"/>
        <end position="927"/>
    </location>
</feature>
<comment type="similarity">
    <text evidence="3">Belongs to the PIGG/PIGN/PIGO family. PIGO subfamily.</text>
</comment>
<dbReference type="EMBL" id="NMUH01001425">
    <property type="protein sequence ID" value="MQL92224.1"/>
    <property type="molecule type" value="Genomic_DNA"/>
</dbReference>
<dbReference type="PANTHER" id="PTHR23071:SF1">
    <property type="entry name" value="GPI ETHANOLAMINE PHOSPHATE TRANSFERASE 3"/>
    <property type="match status" value="1"/>
</dbReference>
<evidence type="ECO:0000256" key="8">
    <source>
        <dbReference type="ARBA" id="ARBA00022989"/>
    </source>
</evidence>
<feature type="transmembrane region" description="Helical" evidence="11">
    <location>
        <begin position="515"/>
        <end position="533"/>
    </location>
</feature>
<evidence type="ECO:0000256" key="6">
    <source>
        <dbReference type="ARBA" id="ARBA00022692"/>
    </source>
</evidence>
<evidence type="ECO:0000256" key="1">
    <source>
        <dbReference type="ARBA" id="ARBA00004477"/>
    </source>
</evidence>